<gene>
    <name evidence="1" type="ORF">K466DRAFT_277741</name>
</gene>
<organism evidence="1 2">
    <name type="scientific">Polyporus arcularius HHB13444</name>
    <dbReference type="NCBI Taxonomy" id="1314778"/>
    <lineage>
        <taxon>Eukaryota</taxon>
        <taxon>Fungi</taxon>
        <taxon>Dikarya</taxon>
        <taxon>Basidiomycota</taxon>
        <taxon>Agaricomycotina</taxon>
        <taxon>Agaricomycetes</taxon>
        <taxon>Polyporales</taxon>
        <taxon>Polyporaceae</taxon>
        <taxon>Polyporus</taxon>
    </lineage>
</organism>
<dbReference type="EMBL" id="ML211431">
    <property type="protein sequence ID" value="TFK82986.1"/>
    <property type="molecule type" value="Genomic_DNA"/>
</dbReference>
<evidence type="ECO:0000313" key="1">
    <source>
        <dbReference type="EMBL" id="TFK82986.1"/>
    </source>
</evidence>
<proteinExistence type="predicted"/>
<evidence type="ECO:0000313" key="2">
    <source>
        <dbReference type="Proteomes" id="UP000308197"/>
    </source>
</evidence>
<dbReference type="Proteomes" id="UP000308197">
    <property type="component" value="Unassembled WGS sequence"/>
</dbReference>
<dbReference type="InParanoid" id="A0A5C3NZX6"/>
<reference evidence="1 2" key="1">
    <citation type="journal article" date="2019" name="Nat. Ecol. Evol.">
        <title>Megaphylogeny resolves global patterns of mushroom evolution.</title>
        <authorList>
            <person name="Varga T."/>
            <person name="Krizsan K."/>
            <person name="Foldi C."/>
            <person name="Dima B."/>
            <person name="Sanchez-Garcia M."/>
            <person name="Sanchez-Ramirez S."/>
            <person name="Szollosi G.J."/>
            <person name="Szarkandi J.G."/>
            <person name="Papp V."/>
            <person name="Albert L."/>
            <person name="Andreopoulos W."/>
            <person name="Angelini C."/>
            <person name="Antonin V."/>
            <person name="Barry K.W."/>
            <person name="Bougher N.L."/>
            <person name="Buchanan P."/>
            <person name="Buyck B."/>
            <person name="Bense V."/>
            <person name="Catcheside P."/>
            <person name="Chovatia M."/>
            <person name="Cooper J."/>
            <person name="Damon W."/>
            <person name="Desjardin D."/>
            <person name="Finy P."/>
            <person name="Geml J."/>
            <person name="Haridas S."/>
            <person name="Hughes K."/>
            <person name="Justo A."/>
            <person name="Karasinski D."/>
            <person name="Kautmanova I."/>
            <person name="Kiss B."/>
            <person name="Kocsube S."/>
            <person name="Kotiranta H."/>
            <person name="LaButti K.M."/>
            <person name="Lechner B.E."/>
            <person name="Liimatainen K."/>
            <person name="Lipzen A."/>
            <person name="Lukacs Z."/>
            <person name="Mihaltcheva S."/>
            <person name="Morgado L.N."/>
            <person name="Niskanen T."/>
            <person name="Noordeloos M.E."/>
            <person name="Ohm R.A."/>
            <person name="Ortiz-Santana B."/>
            <person name="Ovrebo C."/>
            <person name="Racz N."/>
            <person name="Riley R."/>
            <person name="Savchenko A."/>
            <person name="Shiryaev A."/>
            <person name="Soop K."/>
            <person name="Spirin V."/>
            <person name="Szebenyi C."/>
            <person name="Tomsovsky M."/>
            <person name="Tulloss R.E."/>
            <person name="Uehling J."/>
            <person name="Grigoriev I.V."/>
            <person name="Vagvolgyi C."/>
            <person name="Papp T."/>
            <person name="Martin F.M."/>
            <person name="Miettinen O."/>
            <person name="Hibbett D.S."/>
            <person name="Nagy L.G."/>
        </authorList>
    </citation>
    <scope>NUCLEOTIDE SEQUENCE [LARGE SCALE GENOMIC DNA]</scope>
    <source>
        <strain evidence="1 2">HHB13444</strain>
    </source>
</reference>
<protein>
    <submittedName>
        <fullName evidence="1">Uncharacterized protein</fullName>
    </submittedName>
</protein>
<accession>A0A5C3NZX6</accession>
<sequence>MCDRACDFQPRRVAGTRSCPLTSSKRERYDDSHGLASSRCGLDGSQGMRATFMVTRAGGAELLRHKTACYPRQPFVLRSPSRQRRHISSKHRLLPRATVRTCRMFAGYRTRAALKKLSQLTGSLGHHGVTATPVEHIVKAHLRKLPMRTWDLGTIAGSVSAWCCASQDREEAKAYYSCLSEG</sequence>
<keyword evidence="2" id="KW-1185">Reference proteome</keyword>
<dbReference type="AlphaFoldDB" id="A0A5C3NZX6"/>
<name>A0A5C3NZX6_9APHY</name>